<sequence length="58" mass="6536">MLLVTKSMIDVSIFFISDFLDNHMSLDSSVTIGAKIKAKVYPRVSFETSEDKKTAEYS</sequence>
<evidence type="ECO:0000313" key="1">
    <source>
        <dbReference type="EMBL" id="GLR75646.1"/>
    </source>
</evidence>
<keyword evidence="2" id="KW-1185">Reference proteome</keyword>
<dbReference type="EMBL" id="BSOU01000006">
    <property type="protein sequence ID" value="GLR75646.1"/>
    <property type="molecule type" value="Genomic_DNA"/>
</dbReference>
<protein>
    <submittedName>
        <fullName evidence="1">Uncharacterized protein</fullName>
    </submittedName>
</protein>
<dbReference type="Proteomes" id="UP001156660">
    <property type="component" value="Unassembled WGS sequence"/>
</dbReference>
<proteinExistence type="predicted"/>
<accession>A0ABQ6AL81</accession>
<name>A0ABQ6AL81_9GAMM</name>
<reference evidence="2" key="1">
    <citation type="journal article" date="2019" name="Int. J. Syst. Evol. Microbiol.">
        <title>The Global Catalogue of Microorganisms (GCM) 10K type strain sequencing project: providing services to taxonomists for standard genome sequencing and annotation.</title>
        <authorList>
            <consortium name="The Broad Institute Genomics Platform"/>
            <consortium name="The Broad Institute Genome Sequencing Center for Infectious Disease"/>
            <person name="Wu L."/>
            <person name="Ma J."/>
        </authorList>
    </citation>
    <scope>NUCLEOTIDE SEQUENCE [LARGE SCALE GENOMIC DNA]</scope>
    <source>
        <strain evidence="2">NBRC 105001</strain>
    </source>
</reference>
<evidence type="ECO:0000313" key="2">
    <source>
        <dbReference type="Proteomes" id="UP001156660"/>
    </source>
</evidence>
<gene>
    <name evidence="1" type="ORF">GCM10007855_25200</name>
</gene>
<comment type="caution">
    <text evidence="1">The sequence shown here is derived from an EMBL/GenBank/DDBJ whole genome shotgun (WGS) entry which is preliminary data.</text>
</comment>
<organism evidence="1 2">
    <name type="scientific">Aliivibrio sifiae</name>
    <dbReference type="NCBI Taxonomy" id="566293"/>
    <lineage>
        <taxon>Bacteria</taxon>
        <taxon>Pseudomonadati</taxon>
        <taxon>Pseudomonadota</taxon>
        <taxon>Gammaproteobacteria</taxon>
        <taxon>Vibrionales</taxon>
        <taxon>Vibrionaceae</taxon>
        <taxon>Aliivibrio</taxon>
    </lineage>
</organism>